<keyword evidence="4" id="KW-1185">Reference proteome</keyword>
<dbReference type="AlphaFoldDB" id="A0A8J5Y643"/>
<protein>
    <recommendedName>
        <fullName evidence="2">NB-ARC domain-containing protein</fullName>
    </recommendedName>
</protein>
<evidence type="ECO:0000256" key="1">
    <source>
        <dbReference type="ARBA" id="ARBA00022821"/>
    </source>
</evidence>
<dbReference type="Gene3D" id="1.10.8.430">
    <property type="entry name" value="Helical domain of apoptotic protease-activating factors"/>
    <property type="match status" value="1"/>
</dbReference>
<name>A0A8J5Y643_9ROSI</name>
<dbReference type="PANTHER" id="PTHR36766:SF70">
    <property type="entry name" value="DISEASE RESISTANCE PROTEIN RGA4"/>
    <property type="match status" value="1"/>
</dbReference>
<dbReference type="Gene3D" id="3.40.50.300">
    <property type="entry name" value="P-loop containing nucleotide triphosphate hydrolases"/>
    <property type="match status" value="1"/>
</dbReference>
<evidence type="ECO:0000259" key="2">
    <source>
        <dbReference type="Pfam" id="PF00931"/>
    </source>
</evidence>
<comment type="caution">
    <text evidence="3">The sequence shown here is derived from an EMBL/GenBank/DDBJ whole genome shotgun (WGS) entry which is preliminary data.</text>
</comment>
<evidence type="ECO:0000313" key="4">
    <source>
        <dbReference type="Proteomes" id="UP000701853"/>
    </source>
</evidence>
<dbReference type="Proteomes" id="UP000701853">
    <property type="component" value="Chromosome 9"/>
</dbReference>
<dbReference type="SUPFAM" id="SSF52058">
    <property type="entry name" value="L domain-like"/>
    <property type="match status" value="1"/>
</dbReference>
<evidence type="ECO:0000313" key="3">
    <source>
        <dbReference type="EMBL" id="KAG8483536.1"/>
    </source>
</evidence>
<dbReference type="Pfam" id="PF00931">
    <property type="entry name" value="NB-ARC"/>
    <property type="match status" value="1"/>
</dbReference>
<organism evidence="3 4">
    <name type="scientific">Gossypium anomalum</name>
    <dbReference type="NCBI Taxonomy" id="47600"/>
    <lineage>
        <taxon>Eukaryota</taxon>
        <taxon>Viridiplantae</taxon>
        <taxon>Streptophyta</taxon>
        <taxon>Embryophyta</taxon>
        <taxon>Tracheophyta</taxon>
        <taxon>Spermatophyta</taxon>
        <taxon>Magnoliopsida</taxon>
        <taxon>eudicotyledons</taxon>
        <taxon>Gunneridae</taxon>
        <taxon>Pentapetalae</taxon>
        <taxon>rosids</taxon>
        <taxon>malvids</taxon>
        <taxon>Malvales</taxon>
        <taxon>Malvaceae</taxon>
        <taxon>Malvoideae</taxon>
        <taxon>Gossypium</taxon>
    </lineage>
</organism>
<dbReference type="InterPro" id="IPR027417">
    <property type="entry name" value="P-loop_NTPase"/>
</dbReference>
<dbReference type="GO" id="GO:0006952">
    <property type="term" value="P:defense response"/>
    <property type="evidence" value="ECO:0007669"/>
    <property type="project" value="UniProtKB-KW"/>
</dbReference>
<dbReference type="InterPro" id="IPR032675">
    <property type="entry name" value="LRR_dom_sf"/>
</dbReference>
<feature type="domain" description="NB-ARC" evidence="2">
    <location>
        <begin position="65"/>
        <end position="234"/>
    </location>
</feature>
<proteinExistence type="predicted"/>
<keyword evidence="1" id="KW-0611">Plant defense</keyword>
<dbReference type="SUPFAM" id="SSF52540">
    <property type="entry name" value="P-loop containing nucleoside triphosphate hydrolases"/>
    <property type="match status" value="1"/>
</dbReference>
<dbReference type="GO" id="GO:0043531">
    <property type="term" value="F:ADP binding"/>
    <property type="evidence" value="ECO:0007669"/>
    <property type="project" value="InterPro"/>
</dbReference>
<dbReference type="OrthoDB" id="1002404at2759"/>
<gene>
    <name evidence="3" type="ORF">CXB51_023537</name>
</gene>
<dbReference type="InterPro" id="IPR042197">
    <property type="entry name" value="Apaf_helical"/>
</dbReference>
<sequence>MFKTSLMNSPTMRITDNNGVVTMAKGTIAKYVRHAIAAKLQDINQRMKNITERAHQFGIQQLEEGWLMAEEPQRTIISVVGMGGSGKTTLVANTFNKQSVKQHFDFCTWITVSQQYAIEELFRSMVKDIYKQKNEEVPMHVDTVTYRALLETCAVLAVKKVPCCLRRGVEHQFWQEISIAFPEGMCGSRVMVTTRREDVAPFQPRFVSYVHRILPLRDNDAWEFFCKKAFPNELGRCQSHLDSLARNLVEKCEGLPLAIATLGGMKSSKKSIAEWKRVHFALLLSKEESFLAACDGEKGEEQRGNPRCSIQVKDKEIKTGNGTSQLRSLIIFVVDETCKFNELPSGLKLLRVLDLEDAPIDELPSEFGHLLNLRYLNLSRTQGKVLPKSRVFTPKIEKLPNEIVKLQNLRQLSASYLTKRELKYFLEEIWSIVVPQIFV</sequence>
<dbReference type="PRINTS" id="PR00364">
    <property type="entry name" value="DISEASERSIST"/>
</dbReference>
<dbReference type="InterPro" id="IPR002182">
    <property type="entry name" value="NB-ARC"/>
</dbReference>
<dbReference type="PANTHER" id="PTHR36766">
    <property type="entry name" value="PLANT BROAD-SPECTRUM MILDEW RESISTANCE PROTEIN RPW8"/>
    <property type="match status" value="1"/>
</dbReference>
<dbReference type="EMBL" id="JAHUZN010000009">
    <property type="protein sequence ID" value="KAG8483536.1"/>
    <property type="molecule type" value="Genomic_DNA"/>
</dbReference>
<accession>A0A8J5Y643</accession>
<reference evidence="3 4" key="1">
    <citation type="journal article" date="2021" name="bioRxiv">
        <title>The Gossypium anomalum genome as a resource for cotton improvement and evolutionary analysis of hybrid incompatibility.</title>
        <authorList>
            <person name="Grover C.E."/>
            <person name="Yuan D."/>
            <person name="Arick M.A."/>
            <person name="Miller E.R."/>
            <person name="Hu G."/>
            <person name="Peterson D.G."/>
            <person name="Wendel J.F."/>
            <person name="Udall J.A."/>
        </authorList>
    </citation>
    <scope>NUCLEOTIDE SEQUENCE [LARGE SCALE GENOMIC DNA]</scope>
    <source>
        <strain evidence="3">JFW-Udall</strain>
        <tissue evidence="3">Leaf</tissue>
    </source>
</reference>
<dbReference type="Gene3D" id="3.80.10.10">
    <property type="entry name" value="Ribonuclease Inhibitor"/>
    <property type="match status" value="1"/>
</dbReference>